<accession>A0A2I0K7M6</accession>
<evidence type="ECO:0000313" key="3">
    <source>
        <dbReference type="Proteomes" id="UP000233551"/>
    </source>
</evidence>
<name>A0A2I0K7M6_PUNGR</name>
<feature type="region of interest" description="Disordered" evidence="1">
    <location>
        <begin position="75"/>
        <end position="112"/>
    </location>
</feature>
<evidence type="ECO:0000256" key="1">
    <source>
        <dbReference type="SAM" id="MobiDB-lite"/>
    </source>
</evidence>
<feature type="compositionally biased region" description="Low complexity" evidence="1">
    <location>
        <begin position="77"/>
        <end position="93"/>
    </location>
</feature>
<gene>
    <name evidence="2" type="ORF">CRG98_015110</name>
</gene>
<dbReference type="Proteomes" id="UP000233551">
    <property type="component" value="Unassembled WGS sequence"/>
</dbReference>
<proteinExistence type="predicted"/>
<evidence type="ECO:0000313" key="2">
    <source>
        <dbReference type="EMBL" id="PKI64547.1"/>
    </source>
</evidence>
<sequence length="182" mass="20061">MAKTMGKGLQETSPAPFSPPHHRTVHLRPLFISSSTSRAIEEVHRPDRPIEGLLLSFEVEKALIANVIRCSGKIRMPRSPLSSQSPHSSSSSSIHHRKRFPSNSRGPLSRSSNRRLAALIREECPAPLSPPNHRTVHLRPQFITASASRAIVEKNAPLPSLLPITAQFIFVLNSSPQALPEQ</sequence>
<dbReference type="EMBL" id="PGOL01000807">
    <property type="protein sequence ID" value="PKI64547.1"/>
    <property type="molecule type" value="Genomic_DNA"/>
</dbReference>
<protein>
    <submittedName>
        <fullName evidence="2">Uncharacterized protein</fullName>
    </submittedName>
</protein>
<organism evidence="2 3">
    <name type="scientific">Punica granatum</name>
    <name type="common">Pomegranate</name>
    <dbReference type="NCBI Taxonomy" id="22663"/>
    <lineage>
        <taxon>Eukaryota</taxon>
        <taxon>Viridiplantae</taxon>
        <taxon>Streptophyta</taxon>
        <taxon>Embryophyta</taxon>
        <taxon>Tracheophyta</taxon>
        <taxon>Spermatophyta</taxon>
        <taxon>Magnoliopsida</taxon>
        <taxon>eudicotyledons</taxon>
        <taxon>Gunneridae</taxon>
        <taxon>Pentapetalae</taxon>
        <taxon>rosids</taxon>
        <taxon>malvids</taxon>
        <taxon>Myrtales</taxon>
        <taxon>Lythraceae</taxon>
        <taxon>Punica</taxon>
    </lineage>
</organism>
<feature type="compositionally biased region" description="Polar residues" evidence="1">
    <location>
        <begin position="101"/>
        <end position="111"/>
    </location>
</feature>
<dbReference type="AlphaFoldDB" id="A0A2I0K7M6"/>
<feature type="region of interest" description="Disordered" evidence="1">
    <location>
        <begin position="1"/>
        <end position="23"/>
    </location>
</feature>
<keyword evidence="3" id="KW-1185">Reference proteome</keyword>
<comment type="caution">
    <text evidence="2">The sequence shown here is derived from an EMBL/GenBank/DDBJ whole genome shotgun (WGS) entry which is preliminary data.</text>
</comment>
<reference evidence="2 3" key="1">
    <citation type="submission" date="2017-11" db="EMBL/GenBank/DDBJ databases">
        <title>De-novo sequencing of pomegranate (Punica granatum L.) genome.</title>
        <authorList>
            <person name="Akparov Z."/>
            <person name="Amiraslanov A."/>
            <person name="Hajiyeva S."/>
            <person name="Abbasov M."/>
            <person name="Kaur K."/>
            <person name="Hamwieh A."/>
            <person name="Solovyev V."/>
            <person name="Salamov A."/>
            <person name="Braich B."/>
            <person name="Kosarev P."/>
            <person name="Mahmoud A."/>
            <person name="Hajiyev E."/>
            <person name="Babayeva S."/>
            <person name="Izzatullayeva V."/>
            <person name="Mammadov A."/>
            <person name="Mammadov A."/>
            <person name="Sharifova S."/>
            <person name="Ojaghi J."/>
            <person name="Eynullazada K."/>
            <person name="Bayramov B."/>
            <person name="Abdulazimova A."/>
            <person name="Shahmuradov I."/>
        </authorList>
    </citation>
    <scope>NUCLEOTIDE SEQUENCE [LARGE SCALE GENOMIC DNA]</scope>
    <source>
        <strain evidence="3">cv. AG2017</strain>
        <tissue evidence="2">Leaf</tissue>
    </source>
</reference>